<sequence length="417" mass="44500">MTRPAAGTGREVAGGILPPWIWLFFALYLGWGLPGQIDAIRGWIDAFSGDGDYAPLVGRTSLVMLRLLVVVEMLPVALLVAGVLSVAFPGLRARWVEWRLGLRPADDRPVIAEMQRFVDGYAPGTRLRFGLGGGRLARVYPAGWRRARVAVFPALVRMWRGDPADRRAAQAVLLHEIAHVRQGDHPVVGLGSPFVWLIRIWAPVFVLLGLLPILVYFVIAPDALATVVSAQVVLVSTRPLRVLVLPVAALWLSELSADRLPVQILGPDALRRALAPGGAGKLRSLLSHPPAAVRRRASTPGPARTLALLAAWPSAIVLSLLIALATAAPAYLLIGASASGTADGLLKGAHAFLADARLAIAVIVVVLLAWPRLVHAWTRWWVPAAPSLPSDVPAVYRTAAILPAALLIASFVPPPAT</sequence>
<comment type="caution">
    <text evidence="2">The sequence shown here is derived from an EMBL/GenBank/DDBJ whole genome shotgun (WGS) entry which is preliminary data.</text>
</comment>
<name>A0A4R4NWP4_9ACTN</name>
<feature type="transmembrane region" description="Helical" evidence="1">
    <location>
        <begin position="310"/>
        <end position="334"/>
    </location>
</feature>
<protein>
    <recommendedName>
        <fullName evidence="4">Peptidase M48 domain-containing protein</fullName>
    </recommendedName>
</protein>
<dbReference type="AlphaFoldDB" id="A0A4R4NWP4"/>
<organism evidence="2 3">
    <name type="scientific">Actinomadura bangladeshensis</name>
    <dbReference type="NCBI Taxonomy" id="453573"/>
    <lineage>
        <taxon>Bacteria</taxon>
        <taxon>Bacillati</taxon>
        <taxon>Actinomycetota</taxon>
        <taxon>Actinomycetes</taxon>
        <taxon>Streptosporangiales</taxon>
        <taxon>Thermomonosporaceae</taxon>
        <taxon>Actinomadura</taxon>
    </lineage>
</organism>
<feature type="transmembrane region" description="Helical" evidence="1">
    <location>
        <begin position="63"/>
        <end position="91"/>
    </location>
</feature>
<evidence type="ECO:0000313" key="2">
    <source>
        <dbReference type="EMBL" id="TDC12497.1"/>
    </source>
</evidence>
<keyword evidence="1" id="KW-0812">Transmembrane</keyword>
<evidence type="ECO:0008006" key="4">
    <source>
        <dbReference type="Google" id="ProtNLM"/>
    </source>
</evidence>
<dbReference type="RefSeq" id="WP_165965390.1">
    <property type="nucleotide sequence ID" value="NZ_SMJW01000126.1"/>
</dbReference>
<feature type="transmembrane region" description="Helical" evidence="1">
    <location>
        <begin position="12"/>
        <end position="31"/>
    </location>
</feature>
<proteinExistence type="predicted"/>
<dbReference type="Proteomes" id="UP000295431">
    <property type="component" value="Unassembled WGS sequence"/>
</dbReference>
<dbReference type="EMBL" id="SMJW01000126">
    <property type="protein sequence ID" value="TDC12497.1"/>
    <property type="molecule type" value="Genomic_DNA"/>
</dbReference>
<feature type="transmembrane region" description="Helical" evidence="1">
    <location>
        <begin position="355"/>
        <end position="374"/>
    </location>
</feature>
<keyword evidence="3" id="KW-1185">Reference proteome</keyword>
<accession>A0A4R4NWP4</accession>
<gene>
    <name evidence="2" type="ORF">E1284_23285</name>
</gene>
<evidence type="ECO:0000313" key="3">
    <source>
        <dbReference type="Proteomes" id="UP000295431"/>
    </source>
</evidence>
<evidence type="ECO:0000256" key="1">
    <source>
        <dbReference type="SAM" id="Phobius"/>
    </source>
</evidence>
<keyword evidence="1" id="KW-1133">Transmembrane helix</keyword>
<reference evidence="2 3" key="1">
    <citation type="submission" date="2019-03" db="EMBL/GenBank/DDBJ databases">
        <title>Draft genome sequences of novel Actinobacteria.</title>
        <authorList>
            <person name="Sahin N."/>
            <person name="Ay H."/>
            <person name="Saygin H."/>
        </authorList>
    </citation>
    <scope>NUCLEOTIDE SEQUENCE [LARGE SCALE GENOMIC DNA]</scope>
    <source>
        <strain evidence="2 3">DSM 45347</strain>
    </source>
</reference>
<keyword evidence="1" id="KW-0472">Membrane</keyword>